<evidence type="ECO:0000256" key="3">
    <source>
        <dbReference type="ARBA" id="ARBA00022723"/>
    </source>
</evidence>
<keyword evidence="4 7" id="KW-0560">Oxidoreductase</keyword>
<dbReference type="EMBL" id="FOAZ01000007">
    <property type="protein sequence ID" value="SEL30393.1"/>
    <property type="molecule type" value="Genomic_DNA"/>
</dbReference>
<dbReference type="CDD" id="cd11030">
    <property type="entry name" value="CYP105-like"/>
    <property type="match status" value="1"/>
</dbReference>
<dbReference type="Proteomes" id="UP000183015">
    <property type="component" value="Unassembled WGS sequence"/>
</dbReference>
<dbReference type="PROSITE" id="PS00086">
    <property type="entry name" value="CYTOCHROME_P450"/>
    <property type="match status" value="1"/>
</dbReference>
<keyword evidence="2 7" id="KW-0349">Heme</keyword>
<evidence type="ECO:0000256" key="2">
    <source>
        <dbReference type="ARBA" id="ARBA00022617"/>
    </source>
</evidence>
<keyword evidence="9" id="KW-1185">Reference proteome</keyword>
<gene>
    <name evidence="8" type="ORF">SAMN05414137_107207</name>
</gene>
<keyword evidence="3 7" id="KW-0479">Metal-binding</keyword>
<evidence type="ECO:0000256" key="4">
    <source>
        <dbReference type="ARBA" id="ARBA00023002"/>
    </source>
</evidence>
<dbReference type="PANTHER" id="PTHR46696">
    <property type="entry name" value="P450, PUTATIVE (EUROFUNG)-RELATED"/>
    <property type="match status" value="1"/>
</dbReference>
<dbReference type="FunFam" id="1.10.630.10:FF:000018">
    <property type="entry name" value="Cytochrome P450 monooxygenase"/>
    <property type="match status" value="1"/>
</dbReference>
<dbReference type="GO" id="GO:0004497">
    <property type="term" value="F:monooxygenase activity"/>
    <property type="evidence" value="ECO:0007669"/>
    <property type="project" value="UniProtKB-KW"/>
</dbReference>
<dbReference type="PRINTS" id="PR00359">
    <property type="entry name" value="BP450"/>
</dbReference>
<dbReference type="SUPFAM" id="SSF48264">
    <property type="entry name" value="Cytochrome P450"/>
    <property type="match status" value="1"/>
</dbReference>
<dbReference type="Pfam" id="PF00067">
    <property type="entry name" value="p450"/>
    <property type="match status" value="1"/>
</dbReference>
<dbReference type="GO" id="GO:0005506">
    <property type="term" value="F:iron ion binding"/>
    <property type="evidence" value="ECO:0007669"/>
    <property type="project" value="InterPro"/>
</dbReference>
<dbReference type="GO" id="GO:0020037">
    <property type="term" value="F:heme binding"/>
    <property type="evidence" value="ECO:0007669"/>
    <property type="project" value="InterPro"/>
</dbReference>
<evidence type="ECO:0000256" key="5">
    <source>
        <dbReference type="ARBA" id="ARBA00023004"/>
    </source>
</evidence>
<dbReference type="PRINTS" id="PR00385">
    <property type="entry name" value="P450"/>
</dbReference>
<dbReference type="PANTHER" id="PTHR46696:SF1">
    <property type="entry name" value="CYTOCHROME P450 YJIB-RELATED"/>
    <property type="match status" value="1"/>
</dbReference>
<protein>
    <submittedName>
        <fullName evidence="8">Cytochrome P450</fullName>
    </submittedName>
</protein>
<dbReference type="AlphaFoldDB" id="A0A1H7P3N0"/>
<dbReference type="Gene3D" id="1.10.630.10">
    <property type="entry name" value="Cytochrome P450"/>
    <property type="match status" value="1"/>
</dbReference>
<dbReference type="InterPro" id="IPR036396">
    <property type="entry name" value="Cyt_P450_sf"/>
</dbReference>
<dbReference type="InterPro" id="IPR002397">
    <property type="entry name" value="Cyt_P450_B"/>
</dbReference>
<proteinExistence type="inferred from homology"/>
<dbReference type="InterPro" id="IPR017972">
    <property type="entry name" value="Cyt_P450_CS"/>
</dbReference>
<sequence length="404" mass="43233">MAGVVEPEPVGYPATARGCPFDPSPVYREAARAGPVSPVTRWDGSQAWLVTGLAEIRTVLQDNESFSSDPGRPGFPFVSADLREFLTSGAMSFLFMDDPGHARLRGMVAGDFTARRVKAMRPRIERIVAEALDEMVAQGAPADLIASFALVVPSRVICELLGVPYGDRAFFQRQTDIMCSNLSGPEQSGAAMMALSHYMAGIIGQGMHESDDSLLGRLAARVTRGELTTVEATAMSMLLMLAGYETTAGAIGLGVLALLQHPRQLALLKADPALAKGAVEELLRYVGVSQVGSLRVAVADTLVGGTLLAAGQGVICMLPVADRDEELFPDADRLDITRPPGQNLAFSYGVHHCLGAELARAELQIALPALLRRLPALRLAVPADQIRYKYEGDLYGLHELPVAW</sequence>
<keyword evidence="5 7" id="KW-0408">Iron</keyword>
<organism evidence="8 9">
    <name type="scientific">Streptacidiphilus jiangxiensis</name>
    <dbReference type="NCBI Taxonomy" id="235985"/>
    <lineage>
        <taxon>Bacteria</taxon>
        <taxon>Bacillati</taxon>
        <taxon>Actinomycetota</taxon>
        <taxon>Actinomycetes</taxon>
        <taxon>Kitasatosporales</taxon>
        <taxon>Streptomycetaceae</taxon>
        <taxon>Streptacidiphilus</taxon>
    </lineage>
</organism>
<evidence type="ECO:0000256" key="1">
    <source>
        <dbReference type="ARBA" id="ARBA00010617"/>
    </source>
</evidence>
<dbReference type="OrthoDB" id="3664945at2"/>
<reference evidence="9" key="1">
    <citation type="submission" date="2016-10" db="EMBL/GenBank/DDBJ databases">
        <authorList>
            <person name="Varghese N."/>
        </authorList>
    </citation>
    <scope>NUCLEOTIDE SEQUENCE [LARGE SCALE GENOMIC DNA]</scope>
    <source>
        <strain evidence="9">DSM 45096 / BCRC 16803 / CGMCC 4.1857 / CIP 109030 / JCM 12277 / KCTC 19219 / NBRC 100920 / 33214</strain>
    </source>
</reference>
<dbReference type="GO" id="GO:0016705">
    <property type="term" value="F:oxidoreductase activity, acting on paired donors, with incorporation or reduction of molecular oxygen"/>
    <property type="evidence" value="ECO:0007669"/>
    <property type="project" value="InterPro"/>
</dbReference>
<evidence type="ECO:0000256" key="7">
    <source>
        <dbReference type="RuleBase" id="RU000461"/>
    </source>
</evidence>
<evidence type="ECO:0000313" key="8">
    <source>
        <dbReference type="EMBL" id="SEL30393.1"/>
    </source>
</evidence>
<dbReference type="eggNOG" id="COG2124">
    <property type="taxonomic scope" value="Bacteria"/>
</dbReference>
<dbReference type="STRING" id="235985.SAMN05414137_107207"/>
<name>A0A1H7P3N0_STRJI</name>
<dbReference type="InterPro" id="IPR001128">
    <property type="entry name" value="Cyt_P450"/>
</dbReference>
<evidence type="ECO:0000313" key="9">
    <source>
        <dbReference type="Proteomes" id="UP000183015"/>
    </source>
</evidence>
<comment type="similarity">
    <text evidence="1 7">Belongs to the cytochrome P450 family.</text>
</comment>
<evidence type="ECO:0000256" key="6">
    <source>
        <dbReference type="ARBA" id="ARBA00023033"/>
    </source>
</evidence>
<keyword evidence="6 7" id="KW-0503">Monooxygenase</keyword>
<accession>A0A1H7P3N0</accession>